<feature type="transmembrane region" description="Helical" evidence="11">
    <location>
        <begin position="141"/>
        <end position="159"/>
    </location>
</feature>
<feature type="transmembrane region" description="Helical" evidence="11">
    <location>
        <begin position="288"/>
        <end position="307"/>
    </location>
</feature>
<evidence type="ECO:0000256" key="2">
    <source>
        <dbReference type="ARBA" id="ARBA00011262"/>
    </source>
</evidence>
<evidence type="ECO:0000256" key="5">
    <source>
        <dbReference type="ARBA" id="ARBA00022519"/>
    </source>
</evidence>
<evidence type="ECO:0000256" key="6">
    <source>
        <dbReference type="ARBA" id="ARBA00022692"/>
    </source>
</evidence>
<evidence type="ECO:0000256" key="9">
    <source>
        <dbReference type="ARBA" id="ARBA00025439"/>
    </source>
</evidence>
<reference evidence="12 13" key="1">
    <citation type="submission" date="2018-06" db="EMBL/GenBank/DDBJ databases">
        <title>Phytoactinopolyspora halophila sp. nov., a novel halophilic actinomycete isolated from a saline soil in China.</title>
        <authorList>
            <person name="Tang S.-K."/>
        </authorList>
    </citation>
    <scope>NUCLEOTIDE SEQUENCE [LARGE SCALE GENOMIC DNA]</scope>
    <source>
        <strain evidence="12 13">YIM 96934</strain>
    </source>
</reference>
<dbReference type="CDD" id="cd06579">
    <property type="entry name" value="TM_PBP1_transp_AraH_like"/>
    <property type="match status" value="1"/>
</dbReference>
<evidence type="ECO:0000256" key="10">
    <source>
        <dbReference type="ARBA" id="ARBA00039382"/>
    </source>
</evidence>
<dbReference type="AlphaFoldDB" id="A0A329QJJ6"/>
<evidence type="ECO:0000256" key="1">
    <source>
        <dbReference type="ARBA" id="ARBA00004651"/>
    </source>
</evidence>
<feature type="transmembrane region" description="Helical" evidence="11">
    <location>
        <begin position="31"/>
        <end position="49"/>
    </location>
</feature>
<dbReference type="PANTHER" id="PTHR32196:SF29">
    <property type="entry name" value="AUTOINDUCER 2 IMPORT SYSTEM PERMEASE PROTEIN LSRC"/>
    <property type="match status" value="1"/>
</dbReference>
<dbReference type="GO" id="GO:0022857">
    <property type="term" value="F:transmembrane transporter activity"/>
    <property type="evidence" value="ECO:0007669"/>
    <property type="project" value="InterPro"/>
</dbReference>
<feature type="transmembrane region" description="Helical" evidence="11">
    <location>
        <begin position="263"/>
        <end position="281"/>
    </location>
</feature>
<dbReference type="OrthoDB" id="3185552at2"/>
<evidence type="ECO:0000256" key="11">
    <source>
        <dbReference type="SAM" id="Phobius"/>
    </source>
</evidence>
<dbReference type="GO" id="GO:0005886">
    <property type="term" value="C:plasma membrane"/>
    <property type="evidence" value="ECO:0007669"/>
    <property type="project" value="UniProtKB-SubCell"/>
</dbReference>
<evidence type="ECO:0000313" key="12">
    <source>
        <dbReference type="EMBL" id="RAW12480.1"/>
    </source>
</evidence>
<dbReference type="Proteomes" id="UP000250462">
    <property type="component" value="Unassembled WGS sequence"/>
</dbReference>
<feature type="transmembrane region" description="Helical" evidence="11">
    <location>
        <begin position="61"/>
        <end position="79"/>
    </location>
</feature>
<evidence type="ECO:0000313" key="13">
    <source>
        <dbReference type="Proteomes" id="UP000250462"/>
    </source>
</evidence>
<proteinExistence type="predicted"/>
<feature type="transmembrane region" description="Helical" evidence="11">
    <location>
        <begin position="313"/>
        <end position="333"/>
    </location>
</feature>
<accession>A0A329QJJ6</accession>
<comment type="caution">
    <text evidence="12">The sequence shown here is derived from an EMBL/GenBank/DDBJ whole genome shotgun (WGS) entry which is preliminary data.</text>
</comment>
<name>A0A329QJJ6_9ACTN</name>
<keyword evidence="6 11" id="KW-0812">Transmembrane</keyword>
<dbReference type="PANTHER" id="PTHR32196">
    <property type="entry name" value="ABC TRANSPORTER PERMEASE PROTEIN YPHD-RELATED-RELATED"/>
    <property type="match status" value="1"/>
</dbReference>
<feature type="transmembrane region" description="Helical" evidence="11">
    <location>
        <begin position="179"/>
        <end position="202"/>
    </location>
</feature>
<comment type="subunit">
    <text evidence="2">The complex is composed of two ATP-binding proteins (LsrA), two transmembrane proteins (LsrC and LsrD) and a solute-binding protein (LsrB).</text>
</comment>
<dbReference type="EMBL" id="QMIG01000015">
    <property type="protein sequence ID" value="RAW12480.1"/>
    <property type="molecule type" value="Genomic_DNA"/>
</dbReference>
<keyword evidence="7 11" id="KW-1133">Transmembrane helix</keyword>
<comment type="subcellular location">
    <subcellularLocation>
        <location evidence="1">Cell membrane</location>
        <topology evidence="1">Multi-pass membrane protein</topology>
    </subcellularLocation>
</comment>
<keyword evidence="13" id="KW-1185">Reference proteome</keyword>
<keyword evidence="3" id="KW-0813">Transport</keyword>
<dbReference type="Pfam" id="PF02653">
    <property type="entry name" value="BPD_transp_2"/>
    <property type="match status" value="1"/>
</dbReference>
<feature type="transmembrane region" description="Helical" evidence="11">
    <location>
        <begin position="86"/>
        <end position="103"/>
    </location>
</feature>
<keyword evidence="5" id="KW-0997">Cell inner membrane</keyword>
<sequence>MTVLARERDSEGGATSSTGSTLLDTVLRFRALGLLVVLAALVAVTAAVNPRFLSGSSIRDILLAASITLLLATGMTVVVLTRGIDLSVGSVLGLSAFCTAWLLSENPGVSIPVAMLVGLGIGAVCGLFNGSVVHFGRVPPLVATLGTLYVFRGVVYFVAGGSRINASDMPAGFLDFGSARVLGVPYLILISLVVLALVAVFLSRYRAGRDMYALGSSPEAAELAGIPAGRRKLTAYVLCGALAGLGGVLYAARYGTVDASAGYAMELDIVAAVVVGGVAIFGGSGSVLGAALGAFLLTVISNALPVLNIDQFWQRAIVGALIVGAIAVDRLVALRVAESLRKKGSHVG</sequence>
<evidence type="ECO:0000256" key="4">
    <source>
        <dbReference type="ARBA" id="ARBA00022475"/>
    </source>
</evidence>
<gene>
    <name evidence="12" type="ORF">DPM12_13845</name>
</gene>
<evidence type="ECO:0000256" key="3">
    <source>
        <dbReference type="ARBA" id="ARBA00022448"/>
    </source>
</evidence>
<evidence type="ECO:0000256" key="7">
    <source>
        <dbReference type="ARBA" id="ARBA00022989"/>
    </source>
</evidence>
<feature type="transmembrane region" description="Helical" evidence="11">
    <location>
        <begin position="233"/>
        <end position="251"/>
    </location>
</feature>
<dbReference type="RefSeq" id="WP_112258936.1">
    <property type="nucleotide sequence ID" value="NZ_QMIG01000015.1"/>
</dbReference>
<keyword evidence="4" id="KW-1003">Cell membrane</keyword>
<organism evidence="12 13">
    <name type="scientific">Phytoactinopolyspora halophila</name>
    <dbReference type="NCBI Taxonomy" id="1981511"/>
    <lineage>
        <taxon>Bacteria</taxon>
        <taxon>Bacillati</taxon>
        <taxon>Actinomycetota</taxon>
        <taxon>Actinomycetes</taxon>
        <taxon>Jiangellales</taxon>
        <taxon>Jiangellaceae</taxon>
        <taxon>Phytoactinopolyspora</taxon>
    </lineage>
</organism>
<comment type="function">
    <text evidence="9">Part of the ABC transporter complex LsrABCD involved in autoinducer 2 (AI-2) import. Probably responsible for the translocation of the substrate across the membrane.</text>
</comment>
<dbReference type="InterPro" id="IPR001851">
    <property type="entry name" value="ABC_transp_permease"/>
</dbReference>
<feature type="transmembrane region" description="Helical" evidence="11">
    <location>
        <begin position="109"/>
        <end position="129"/>
    </location>
</feature>
<evidence type="ECO:0000256" key="8">
    <source>
        <dbReference type="ARBA" id="ARBA00023136"/>
    </source>
</evidence>
<keyword evidence="8 11" id="KW-0472">Membrane</keyword>
<protein>
    <recommendedName>
        <fullName evidence="10">Autoinducer 2 import system permease protein LsrC</fullName>
    </recommendedName>
</protein>